<sequence>MAMGSVGFSFLAGVLSTLSPCVLPLLPIVLGGAVAAHRFGMVALTAGLVLSFTGIGLFVATVGFSIGLDGAVFRDASAVLLAGLGIVLLSGSLQQRFALATAGLGNEANGLMARVAPSGLGGQLAIGVILGAVWSPCVGPTLGAASVLAAQGRDLGSVALVMMAFGLGTAVPLVIVGMLSREALTRWRGRMMSGGAVGKYLLGGGALAVAVLILTGADRAVEAFLVTASPAWLTDLTTRF</sequence>
<dbReference type="PANTHER" id="PTHR32234">
    <property type="entry name" value="THIOL:DISULFIDE INTERCHANGE PROTEIN DSBD"/>
    <property type="match status" value="1"/>
</dbReference>
<comment type="caution">
    <text evidence="8">The sequence shown here is derived from an EMBL/GenBank/DDBJ whole genome shotgun (WGS) entry which is preliminary data.</text>
</comment>
<keyword evidence="3" id="KW-0201">Cytochrome c-type biogenesis</keyword>
<keyword evidence="9" id="KW-1185">Reference proteome</keyword>
<gene>
    <name evidence="8" type="ORF">GCM10011611_10160</name>
</gene>
<evidence type="ECO:0000313" key="8">
    <source>
        <dbReference type="EMBL" id="GGF06633.1"/>
    </source>
</evidence>
<feature type="transmembrane region" description="Helical" evidence="6">
    <location>
        <begin position="155"/>
        <end position="179"/>
    </location>
</feature>
<keyword evidence="4 6" id="KW-1133">Transmembrane helix</keyword>
<dbReference type="Proteomes" id="UP000646365">
    <property type="component" value="Unassembled WGS sequence"/>
</dbReference>
<dbReference type="EMBL" id="BMJQ01000002">
    <property type="protein sequence ID" value="GGF06633.1"/>
    <property type="molecule type" value="Genomic_DNA"/>
</dbReference>
<keyword evidence="5 6" id="KW-0472">Membrane</keyword>
<evidence type="ECO:0000313" key="9">
    <source>
        <dbReference type="Proteomes" id="UP000646365"/>
    </source>
</evidence>
<protein>
    <submittedName>
        <fullName evidence="8">Cytochrome C biogenesis protein CcdA</fullName>
    </submittedName>
</protein>
<feature type="transmembrane region" description="Helical" evidence="6">
    <location>
        <begin position="78"/>
        <end position="99"/>
    </location>
</feature>
<dbReference type="GO" id="GO:0016020">
    <property type="term" value="C:membrane"/>
    <property type="evidence" value="ECO:0007669"/>
    <property type="project" value="UniProtKB-SubCell"/>
</dbReference>
<name>A0A8J3E241_9PROT</name>
<dbReference type="InterPro" id="IPR003834">
    <property type="entry name" value="Cyt_c_assmbl_TM_dom"/>
</dbReference>
<comment type="subcellular location">
    <subcellularLocation>
        <location evidence="1">Membrane</location>
        <topology evidence="1">Multi-pass membrane protein</topology>
    </subcellularLocation>
</comment>
<evidence type="ECO:0000256" key="2">
    <source>
        <dbReference type="ARBA" id="ARBA00022692"/>
    </source>
</evidence>
<feature type="transmembrane region" description="Helical" evidence="6">
    <location>
        <begin position="200"/>
        <end position="217"/>
    </location>
</feature>
<feature type="domain" description="Cytochrome C biogenesis protein transmembrane" evidence="7">
    <location>
        <begin position="6"/>
        <end position="214"/>
    </location>
</feature>
<organism evidence="8 9">
    <name type="scientific">Aliidongia dinghuensis</name>
    <dbReference type="NCBI Taxonomy" id="1867774"/>
    <lineage>
        <taxon>Bacteria</taxon>
        <taxon>Pseudomonadati</taxon>
        <taxon>Pseudomonadota</taxon>
        <taxon>Alphaproteobacteria</taxon>
        <taxon>Rhodospirillales</taxon>
        <taxon>Dongiaceae</taxon>
        <taxon>Aliidongia</taxon>
    </lineage>
</organism>
<evidence type="ECO:0000256" key="1">
    <source>
        <dbReference type="ARBA" id="ARBA00004141"/>
    </source>
</evidence>
<feature type="transmembrane region" description="Helical" evidence="6">
    <location>
        <begin position="6"/>
        <end position="30"/>
    </location>
</feature>
<dbReference type="GO" id="GO:0015035">
    <property type="term" value="F:protein-disulfide reductase activity"/>
    <property type="evidence" value="ECO:0007669"/>
    <property type="project" value="TreeGrafter"/>
</dbReference>
<dbReference type="Pfam" id="PF02683">
    <property type="entry name" value="DsbD_TM"/>
    <property type="match status" value="1"/>
</dbReference>
<keyword evidence="2 6" id="KW-0812">Transmembrane</keyword>
<reference evidence="8" key="2">
    <citation type="submission" date="2020-09" db="EMBL/GenBank/DDBJ databases">
        <authorList>
            <person name="Sun Q."/>
            <person name="Zhou Y."/>
        </authorList>
    </citation>
    <scope>NUCLEOTIDE SEQUENCE</scope>
    <source>
        <strain evidence="8">CGMCC 1.15725</strain>
    </source>
</reference>
<dbReference type="GO" id="GO:0045454">
    <property type="term" value="P:cell redox homeostasis"/>
    <property type="evidence" value="ECO:0007669"/>
    <property type="project" value="TreeGrafter"/>
</dbReference>
<accession>A0A8J3E241</accession>
<dbReference type="GO" id="GO:0017004">
    <property type="term" value="P:cytochrome complex assembly"/>
    <property type="evidence" value="ECO:0007669"/>
    <property type="project" value="UniProtKB-KW"/>
</dbReference>
<feature type="transmembrane region" description="Helical" evidence="6">
    <location>
        <begin position="42"/>
        <end position="66"/>
    </location>
</feature>
<evidence type="ECO:0000259" key="7">
    <source>
        <dbReference type="Pfam" id="PF02683"/>
    </source>
</evidence>
<feature type="transmembrane region" description="Helical" evidence="6">
    <location>
        <begin position="111"/>
        <end position="135"/>
    </location>
</feature>
<evidence type="ECO:0000256" key="5">
    <source>
        <dbReference type="ARBA" id="ARBA00023136"/>
    </source>
</evidence>
<evidence type="ECO:0000256" key="3">
    <source>
        <dbReference type="ARBA" id="ARBA00022748"/>
    </source>
</evidence>
<evidence type="ECO:0000256" key="6">
    <source>
        <dbReference type="SAM" id="Phobius"/>
    </source>
</evidence>
<evidence type="ECO:0000256" key="4">
    <source>
        <dbReference type="ARBA" id="ARBA00022989"/>
    </source>
</evidence>
<proteinExistence type="predicted"/>
<dbReference type="PANTHER" id="PTHR32234:SF0">
    <property type="entry name" value="THIOL:DISULFIDE INTERCHANGE PROTEIN DSBD"/>
    <property type="match status" value="1"/>
</dbReference>
<dbReference type="RefSeq" id="WP_229743495.1">
    <property type="nucleotide sequence ID" value="NZ_BMJQ01000002.1"/>
</dbReference>
<reference evidence="8" key="1">
    <citation type="journal article" date="2014" name="Int. J. Syst. Evol. Microbiol.">
        <title>Complete genome sequence of Corynebacterium casei LMG S-19264T (=DSM 44701T), isolated from a smear-ripened cheese.</title>
        <authorList>
            <consortium name="US DOE Joint Genome Institute (JGI-PGF)"/>
            <person name="Walter F."/>
            <person name="Albersmeier A."/>
            <person name="Kalinowski J."/>
            <person name="Ruckert C."/>
        </authorList>
    </citation>
    <scope>NUCLEOTIDE SEQUENCE</scope>
    <source>
        <strain evidence="8">CGMCC 1.15725</strain>
    </source>
</reference>
<dbReference type="AlphaFoldDB" id="A0A8J3E241"/>